<gene>
    <name evidence="2" type="ORF">PV02_06975</name>
</gene>
<evidence type="ECO:0000313" key="3">
    <source>
        <dbReference type="Proteomes" id="UP001206983"/>
    </source>
</evidence>
<evidence type="ECO:0000313" key="2">
    <source>
        <dbReference type="EMBL" id="MCQ6963218.1"/>
    </source>
</evidence>
<comment type="caution">
    <text evidence="2">The sequence shown here is derived from an EMBL/GenBank/DDBJ whole genome shotgun (WGS) entry which is preliminary data.</text>
</comment>
<dbReference type="Proteomes" id="UP001206983">
    <property type="component" value="Unassembled WGS sequence"/>
</dbReference>
<accession>A0AAE3L1R9</accession>
<dbReference type="AlphaFoldDB" id="A0AAE3L1R9"/>
<protein>
    <recommendedName>
        <fullName evidence="1">DUF1722 domain-containing protein</fullName>
    </recommendedName>
</protein>
<dbReference type="InterPro" id="IPR013560">
    <property type="entry name" value="DUF1722"/>
</dbReference>
<feature type="domain" description="DUF1722" evidence="1">
    <location>
        <begin position="193"/>
        <end position="309"/>
    </location>
</feature>
<sequence>MHSSPRPRILISKCLGFSPCRYDGSMVPFPVAEAMGVYVDFIAVCPEYEIGLGVPRAPIRIILGDQDARRLVQPATGLDITERMADFTSAYLDRLDTIDGAILKSRSPSCGIGNTKIFSSSASKDCLHRKGTGFFAEGLKLHFPSLPTVDEEQLYDPAIRDDFLARVFALASFREAAGSGKMSELLDYHTRNKLLLMAFDKKAMKWMGDLAANHGKRPLDDVLKDYGRSIREVLSREAGIGSNINVLMHAIGYFSDRLTGDEKLLFEGMISKYRRDSTVLAELRQLLLSWIMRSNVEYLAQQTYFSPYPPELSGTLRQV</sequence>
<dbReference type="InterPro" id="IPR007553">
    <property type="entry name" value="2-thiour_desulf"/>
</dbReference>
<dbReference type="EMBL" id="JTEO01000004">
    <property type="protein sequence ID" value="MCQ6963218.1"/>
    <property type="molecule type" value="Genomic_DNA"/>
</dbReference>
<dbReference type="PANTHER" id="PTHR30087:SF0">
    <property type="entry name" value="INNER MEMBRANE PROTEIN"/>
    <property type="match status" value="1"/>
</dbReference>
<keyword evidence="3" id="KW-1185">Reference proteome</keyword>
<dbReference type="Pfam" id="PF04463">
    <property type="entry name" value="2-thiour_desulf"/>
    <property type="match status" value="1"/>
</dbReference>
<reference evidence="2 3" key="1">
    <citation type="journal article" date="2011" name="Appl. Environ. Microbiol.">
        <title>Methanogenic archaea isolated from Taiwan's Chelungpu fault.</title>
        <authorList>
            <person name="Wu S.Y."/>
            <person name="Lai M.C."/>
        </authorList>
    </citation>
    <scope>NUCLEOTIDE SEQUENCE [LARGE SCALE GENOMIC DNA]</scope>
    <source>
        <strain evidence="2 3">St545Mb</strain>
    </source>
</reference>
<evidence type="ECO:0000259" key="1">
    <source>
        <dbReference type="Pfam" id="PF08349"/>
    </source>
</evidence>
<proteinExistence type="predicted"/>
<organism evidence="2 3">
    <name type="scientific">Methanolobus chelungpuianus</name>
    <dbReference type="NCBI Taxonomy" id="502115"/>
    <lineage>
        <taxon>Archaea</taxon>
        <taxon>Methanobacteriati</taxon>
        <taxon>Methanobacteriota</taxon>
        <taxon>Stenosarchaea group</taxon>
        <taxon>Methanomicrobia</taxon>
        <taxon>Methanosarcinales</taxon>
        <taxon>Methanosarcinaceae</taxon>
        <taxon>Methanolobus</taxon>
    </lineage>
</organism>
<name>A0AAE3L1R9_9EURY</name>
<dbReference type="PANTHER" id="PTHR30087">
    <property type="entry name" value="INNER MEMBRANE PROTEIN"/>
    <property type="match status" value="1"/>
</dbReference>
<dbReference type="Pfam" id="PF08349">
    <property type="entry name" value="DUF1722"/>
    <property type="match status" value="1"/>
</dbReference>